<reference evidence="1 2" key="1">
    <citation type="journal article" date="2013" name="Genome Announc.">
        <title>Draft Genome Sequence of Streptomyces viridochromogenes Strain Tu57, Producer of Avilamycin.</title>
        <authorList>
            <person name="Gruning B.A."/>
            <person name="Erxleben A."/>
            <person name="Hahnlein A."/>
            <person name="Gunther S."/>
        </authorList>
    </citation>
    <scope>NUCLEOTIDE SEQUENCE [LARGE SCALE GENOMIC DNA]</scope>
    <source>
        <strain evidence="1 2">Tue57</strain>
    </source>
</reference>
<dbReference type="PATRIC" id="fig|1160705.3.peg.4200"/>
<proteinExistence type="predicted"/>
<dbReference type="AlphaFoldDB" id="L8PF03"/>
<accession>L8PF03</accession>
<comment type="caution">
    <text evidence="1">The sequence shown here is derived from an EMBL/GenBank/DDBJ whole genome shotgun (WGS) entry which is preliminary data.</text>
</comment>
<gene>
    <name evidence="1" type="ORF">STVIR_4246</name>
</gene>
<dbReference type="Proteomes" id="UP000011205">
    <property type="component" value="Unassembled WGS sequence"/>
</dbReference>
<dbReference type="RefSeq" id="WP_003999583.1">
    <property type="nucleotide sequence ID" value="NZ_AMLP01000127.1"/>
</dbReference>
<evidence type="ECO:0000313" key="2">
    <source>
        <dbReference type="Proteomes" id="UP000011205"/>
    </source>
</evidence>
<protein>
    <submittedName>
        <fullName evidence="1">Uncharacterized protein</fullName>
    </submittedName>
</protein>
<name>L8PF03_STRVR</name>
<organism evidence="1 2">
    <name type="scientific">Streptomyces viridochromogenes Tue57</name>
    <dbReference type="NCBI Taxonomy" id="1160705"/>
    <lineage>
        <taxon>Bacteria</taxon>
        <taxon>Bacillati</taxon>
        <taxon>Actinomycetota</taxon>
        <taxon>Actinomycetes</taxon>
        <taxon>Kitasatosporales</taxon>
        <taxon>Streptomycetaceae</taxon>
        <taxon>Streptomyces</taxon>
    </lineage>
</organism>
<evidence type="ECO:0000313" key="1">
    <source>
        <dbReference type="EMBL" id="ELS54789.1"/>
    </source>
</evidence>
<sequence>MFTFALDSYGKDSVVLEGTPPTGVRFRLRSSYLDTKSGDNVNTTTYGGWKYFVFTR</sequence>
<dbReference type="EMBL" id="AMLP01000127">
    <property type="protein sequence ID" value="ELS54789.1"/>
    <property type="molecule type" value="Genomic_DNA"/>
</dbReference>